<feature type="disulfide bond" description="Redox-active" evidence="9">
    <location>
        <begin position="24"/>
        <end position="27"/>
    </location>
</feature>
<keyword evidence="2" id="KW-0813">Transport</keyword>
<organism evidence="11 12">
    <name type="scientific">Aquimarina aggregata</name>
    <dbReference type="NCBI Taxonomy" id="1642818"/>
    <lineage>
        <taxon>Bacteria</taxon>
        <taxon>Pseudomonadati</taxon>
        <taxon>Bacteroidota</taxon>
        <taxon>Flavobacteriia</taxon>
        <taxon>Flavobacteriales</taxon>
        <taxon>Flavobacteriaceae</taxon>
        <taxon>Aquimarina</taxon>
    </lineage>
</organism>
<dbReference type="GO" id="GO:0045454">
    <property type="term" value="P:cell redox homeostasis"/>
    <property type="evidence" value="ECO:0007669"/>
    <property type="project" value="TreeGrafter"/>
</dbReference>
<evidence type="ECO:0000256" key="5">
    <source>
        <dbReference type="ARBA" id="ARBA00023284"/>
    </source>
</evidence>
<dbReference type="InterPro" id="IPR013766">
    <property type="entry name" value="Thioredoxin_domain"/>
</dbReference>
<dbReference type="STRING" id="1642818.AWE51_25135"/>
<dbReference type="Gene3D" id="3.40.30.10">
    <property type="entry name" value="Glutaredoxin"/>
    <property type="match status" value="1"/>
</dbReference>
<dbReference type="PROSITE" id="PS51352">
    <property type="entry name" value="THIOREDOXIN_2"/>
    <property type="match status" value="1"/>
</dbReference>
<keyword evidence="12" id="KW-1185">Reference proteome</keyword>
<proteinExistence type="inferred from homology"/>
<evidence type="ECO:0000313" key="12">
    <source>
        <dbReference type="Proteomes" id="UP000076715"/>
    </source>
</evidence>
<feature type="active site" description="Nucleophile" evidence="8">
    <location>
        <position position="27"/>
    </location>
</feature>
<dbReference type="Pfam" id="PF00085">
    <property type="entry name" value="Thioredoxin"/>
    <property type="match status" value="1"/>
</dbReference>
<evidence type="ECO:0000259" key="10">
    <source>
        <dbReference type="PROSITE" id="PS51352"/>
    </source>
</evidence>
<feature type="site" description="Deprotonates C-terminal active site Cys" evidence="8">
    <location>
        <position position="18"/>
    </location>
</feature>
<dbReference type="PIRSF" id="PIRSF000077">
    <property type="entry name" value="Thioredoxin"/>
    <property type="match status" value="1"/>
</dbReference>
<feature type="site" description="Contributes to redox potential value" evidence="8">
    <location>
        <position position="26"/>
    </location>
</feature>
<comment type="caution">
    <text evidence="11">The sequence shown here is derived from an EMBL/GenBank/DDBJ whole genome shotgun (WGS) entry which is preliminary data.</text>
</comment>
<sequence length="100" mass="11173">MKGNFNTIINNKKPVLVDFFAEWCGPCKAQAPVLKDLAKEIDAIRIIKVDIDKNPQIAQKFNVKSVPTLMLFKSGSTLWKQSGVLGLAQLKSIILKYINN</sequence>
<evidence type="ECO:0000256" key="7">
    <source>
        <dbReference type="PIRNR" id="PIRNR000077"/>
    </source>
</evidence>
<evidence type="ECO:0000256" key="2">
    <source>
        <dbReference type="ARBA" id="ARBA00022448"/>
    </source>
</evidence>
<keyword evidence="5 9" id="KW-0676">Redox-active center</keyword>
<protein>
    <recommendedName>
        <fullName evidence="6 7">Thioredoxin</fullName>
    </recommendedName>
</protein>
<name>A0A162FA52_9FLAO</name>
<dbReference type="InterPro" id="IPR036249">
    <property type="entry name" value="Thioredoxin-like_sf"/>
</dbReference>
<dbReference type="Proteomes" id="UP000076715">
    <property type="component" value="Unassembled WGS sequence"/>
</dbReference>
<dbReference type="PANTHER" id="PTHR45663">
    <property type="entry name" value="GEO12009P1"/>
    <property type="match status" value="1"/>
</dbReference>
<evidence type="ECO:0000256" key="4">
    <source>
        <dbReference type="ARBA" id="ARBA00023157"/>
    </source>
</evidence>
<keyword evidence="3" id="KW-0249">Electron transport</keyword>
<dbReference type="SUPFAM" id="SSF52833">
    <property type="entry name" value="Thioredoxin-like"/>
    <property type="match status" value="1"/>
</dbReference>
<gene>
    <name evidence="11" type="ORF">AWE51_25135</name>
</gene>
<evidence type="ECO:0000256" key="1">
    <source>
        <dbReference type="ARBA" id="ARBA00008987"/>
    </source>
</evidence>
<dbReference type="CDD" id="cd02947">
    <property type="entry name" value="TRX_family"/>
    <property type="match status" value="1"/>
</dbReference>
<accession>A0A162FA52</accession>
<dbReference type="GO" id="GO:0015035">
    <property type="term" value="F:protein-disulfide reductase activity"/>
    <property type="evidence" value="ECO:0007669"/>
    <property type="project" value="UniProtKB-UniRule"/>
</dbReference>
<evidence type="ECO:0000256" key="9">
    <source>
        <dbReference type="PIRSR" id="PIRSR000077-4"/>
    </source>
</evidence>
<dbReference type="InterPro" id="IPR005746">
    <property type="entry name" value="Thioredoxin"/>
</dbReference>
<feature type="site" description="Contributes to redox potential value" evidence="8">
    <location>
        <position position="25"/>
    </location>
</feature>
<dbReference type="RefSeq" id="WP_066314811.1">
    <property type="nucleotide sequence ID" value="NZ_LQRT01000015.1"/>
</dbReference>
<keyword evidence="4 9" id="KW-1015">Disulfide bond</keyword>
<dbReference type="PROSITE" id="PS00194">
    <property type="entry name" value="THIOREDOXIN_1"/>
    <property type="match status" value="1"/>
</dbReference>
<evidence type="ECO:0000256" key="6">
    <source>
        <dbReference type="NCBIfam" id="TIGR01068"/>
    </source>
</evidence>
<comment type="similarity">
    <text evidence="1 7">Belongs to the thioredoxin family.</text>
</comment>
<dbReference type="InterPro" id="IPR017937">
    <property type="entry name" value="Thioredoxin_CS"/>
</dbReference>
<evidence type="ECO:0000256" key="3">
    <source>
        <dbReference type="ARBA" id="ARBA00022982"/>
    </source>
</evidence>
<reference evidence="11 12" key="1">
    <citation type="submission" date="2016-01" db="EMBL/GenBank/DDBJ databases">
        <title>The draft genome sequence of Aquimarina sp. RZW4-3-2.</title>
        <authorList>
            <person name="Wang Y."/>
        </authorList>
    </citation>
    <scope>NUCLEOTIDE SEQUENCE [LARGE SCALE GENOMIC DNA]</scope>
    <source>
        <strain evidence="11 12">RZW4-3-2</strain>
    </source>
</reference>
<evidence type="ECO:0000256" key="8">
    <source>
        <dbReference type="PIRSR" id="PIRSR000077-1"/>
    </source>
</evidence>
<feature type="domain" description="Thioredoxin" evidence="10">
    <location>
        <begin position="1"/>
        <end position="99"/>
    </location>
</feature>
<feature type="active site" description="Nucleophile" evidence="8">
    <location>
        <position position="24"/>
    </location>
</feature>
<dbReference type="AlphaFoldDB" id="A0A162FA52"/>
<dbReference type="EMBL" id="LQRT01000015">
    <property type="protein sequence ID" value="KZS40186.1"/>
    <property type="molecule type" value="Genomic_DNA"/>
</dbReference>
<dbReference type="NCBIfam" id="TIGR01068">
    <property type="entry name" value="thioredoxin"/>
    <property type="match status" value="1"/>
</dbReference>
<dbReference type="FunFam" id="3.40.30.10:FF:000001">
    <property type="entry name" value="Thioredoxin"/>
    <property type="match status" value="1"/>
</dbReference>
<dbReference type="OrthoDB" id="9790390at2"/>
<dbReference type="PANTHER" id="PTHR45663:SF11">
    <property type="entry name" value="GEO12009P1"/>
    <property type="match status" value="1"/>
</dbReference>
<evidence type="ECO:0000313" key="11">
    <source>
        <dbReference type="EMBL" id="KZS40186.1"/>
    </source>
</evidence>
<dbReference type="GO" id="GO:0005829">
    <property type="term" value="C:cytosol"/>
    <property type="evidence" value="ECO:0007669"/>
    <property type="project" value="TreeGrafter"/>
</dbReference>
<dbReference type="PRINTS" id="PR00421">
    <property type="entry name" value="THIOREDOXIN"/>
</dbReference>